<sequence>MRGLLDDGSDPGEVLRLLTEPAGSVEHWGARALRRSLLATAEHTGRRIETYAGDPATTPFQLVVGARRGLADISSVRTRWQHATGAAPTQRQRPAPTTRAGPADHHPRARHPLHTSNPVDLAYADGWDAAVTPSRSRTRFRKASLWFVSQAM</sequence>
<evidence type="ECO:0000313" key="3">
    <source>
        <dbReference type="Proteomes" id="UP000011205"/>
    </source>
</evidence>
<name>L8PLD4_STRVR</name>
<feature type="region of interest" description="Disordered" evidence="1">
    <location>
        <begin position="79"/>
        <end position="117"/>
    </location>
</feature>
<dbReference type="AlphaFoldDB" id="L8PLD4"/>
<gene>
    <name evidence="2" type="ORF">STVIR_1939</name>
</gene>
<evidence type="ECO:0000256" key="1">
    <source>
        <dbReference type="SAM" id="MobiDB-lite"/>
    </source>
</evidence>
<evidence type="ECO:0000313" key="2">
    <source>
        <dbReference type="EMBL" id="ELS57084.1"/>
    </source>
</evidence>
<dbReference type="PATRIC" id="fig|1160705.3.peg.1931"/>
<dbReference type="EMBL" id="AMLP01000064">
    <property type="protein sequence ID" value="ELS57084.1"/>
    <property type="molecule type" value="Genomic_DNA"/>
</dbReference>
<comment type="caution">
    <text evidence="2">The sequence shown here is derived from an EMBL/GenBank/DDBJ whole genome shotgun (WGS) entry which is preliminary data.</text>
</comment>
<dbReference type="Proteomes" id="UP000011205">
    <property type="component" value="Unassembled WGS sequence"/>
</dbReference>
<proteinExistence type="predicted"/>
<reference evidence="2 3" key="1">
    <citation type="journal article" date="2013" name="Genome Announc.">
        <title>Draft Genome Sequence of Streptomyces viridochromogenes Strain Tu57, Producer of Avilamycin.</title>
        <authorList>
            <person name="Gruning B.A."/>
            <person name="Erxleben A."/>
            <person name="Hahnlein A."/>
            <person name="Gunther S."/>
        </authorList>
    </citation>
    <scope>NUCLEOTIDE SEQUENCE [LARGE SCALE GENOMIC DNA]</scope>
    <source>
        <strain evidence="2 3">Tue57</strain>
    </source>
</reference>
<accession>L8PLD4</accession>
<organism evidence="2 3">
    <name type="scientific">Streptomyces viridochromogenes Tue57</name>
    <dbReference type="NCBI Taxonomy" id="1160705"/>
    <lineage>
        <taxon>Bacteria</taxon>
        <taxon>Bacillati</taxon>
        <taxon>Actinomycetota</taxon>
        <taxon>Actinomycetes</taxon>
        <taxon>Kitasatosporales</taxon>
        <taxon>Streptomycetaceae</taxon>
        <taxon>Streptomyces</taxon>
    </lineage>
</organism>
<protein>
    <submittedName>
        <fullName evidence="2">Uncharacterized protein</fullName>
    </submittedName>
</protein>